<proteinExistence type="predicted"/>
<gene>
    <name evidence="2" type="ORF">AVDCRST_MAG93-3449</name>
</gene>
<evidence type="ECO:0000256" key="1">
    <source>
        <dbReference type="SAM" id="Phobius"/>
    </source>
</evidence>
<sequence length="73" mass="8294">MTRLVRASEVGEYVFCQHAWWLHVVEGRHPTHTTRLTRGTQRHRHHGQRVAASNILVIAAIVALLCGFIAGLW</sequence>
<name>A0A6J4JQX4_9CHLR</name>
<evidence type="ECO:0000313" key="2">
    <source>
        <dbReference type="EMBL" id="CAA9284815.1"/>
    </source>
</evidence>
<keyword evidence="1" id="KW-1133">Transmembrane helix</keyword>
<reference evidence="2" key="1">
    <citation type="submission" date="2020-02" db="EMBL/GenBank/DDBJ databases">
        <authorList>
            <person name="Meier V. D."/>
        </authorList>
    </citation>
    <scope>NUCLEOTIDE SEQUENCE</scope>
    <source>
        <strain evidence="2">AVDCRST_MAG93</strain>
    </source>
</reference>
<protein>
    <submittedName>
        <fullName evidence="2">Uncharacterized protein</fullName>
    </submittedName>
</protein>
<dbReference type="AlphaFoldDB" id="A0A6J4JQX4"/>
<dbReference type="EMBL" id="CADCTR010001178">
    <property type="protein sequence ID" value="CAA9284815.1"/>
    <property type="molecule type" value="Genomic_DNA"/>
</dbReference>
<keyword evidence="1" id="KW-0472">Membrane</keyword>
<accession>A0A6J4JQX4</accession>
<feature type="transmembrane region" description="Helical" evidence="1">
    <location>
        <begin position="51"/>
        <end position="72"/>
    </location>
</feature>
<organism evidence="2">
    <name type="scientific">uncultured Chloroflexia bacterium</name>
    <dbReference type="NCBI Taxonomy" id="1672391"/>
    <lineage>
        <taxon>Bacteria</taxon>
        <taxon>Bacillati</taxon>
        <taxon>Chloroflexota</taxon>
        <taxon>Chloroflexia</taxon>
        <taxon>environmental samples</taxon>
    </lineage>
</organism>
<keyword evidence="1" id="KW-0812">Transmembrane</keyword>